<dbReference type="AlphaFoldDB" id="B9XH87"/>
<comment type="caution">
    <text evidence="2">The sequence shown here is derived from an EMBL/GenBank/DDBJ whole genome shotgun (WGS) entry which is preliminary data.</text>
</comment>
<feature type="chain" id="PRO_5002894383" evidence="1">
    <location>
        <begin position="28"/>
        <end position="228"/>
    </location>
</feature>
<evidence type="ECO:0000313" key="3">
    <source>
        <dbReference type="Proteomes" id="UP000003688"/>
    </source>
</evidence>
<evidence type="ECO:0000313" key="2">
    <source>
        <dbReference type="EMBL" id="EEF60722.1"/>
    </source>
</evidence>
<dbReference type="RefSeq" id="WP_007415181.1">
    <property type="nucleotide sequence ID" value="NZ_ABOX02000014.1"/>
</dbReference>
<gene>
    <name evidence="2" type="ORF">Cflav_PD3580</name>
</gene>
<accession>B9XH87</accession>
<feature type="signal peptide" evidence="1">
    <location>
        <begin position="1"/>
        <end position="27"/>
    </location>
</feature>
<protein>
    <submittedName>
        <fullName evidence="2">Uncharacterized protein</fullName>
    </submittedName>
</protein>
<dbReference type="EMBL" id="ABOX02000014">
    <property type="protein sequence ID" value="EEF60722.1"/>
    <property type="molecule type" value="Genomic_DNA"/>
</dbReference>
<dbReference type="OrthoDB" id="280450at2"/>
<dbReference type="Proteomes" id="UP000003688">
    <property type="component" value="Unassembled WGS sequence"/>
</dbReference>
<proteinExistence type="predicted"/>
<sequence length="228" mass="23778" precursor="true">MHFRTFKILTSCTVFASITLLALPATADVLQLTNGDHYSGTVISMTTSNLQFQSEIQGLVKIPRDKVANITLRPLALPAQARSATVQPATPNALAATPPSVLGVPTLSASNSNASSAAGIVKQLKAQGGVDKNTVDDLQKQLMGSSSPEVTKMFNEMVGGLMNGKLSVNDIRTQARSSIAQIQAAKKDLGGDPDTSEVLDGYVGILEKFLSESGSSDPTPAAKPAPTK</sequence>
<keyword evidence="1" id="KW-0732">Signal</keyword>
<reference evidence="2 3" key="1">
    <citation type="journal article" date="2011" name="J. Bacteriol.">
        <title>Genome sequence of 'Pedosphaera parvula' Ellin514, an aerobic Verrucomicrobial isolate from pasture soil.</title>
        <authorList>
            <person name="Kant R."/>
            <person name="van Passel M.W."/>
            <person name="Sangwan P."/>
            <person name="Palva A."/>
            <person name="Lucas S."/>
            <person name="Copeland A."/>
            <person name="Lapidus A."/>
            <person name="Glavina Del Rio T."/>
            <person name="Dalin E."/>
            <person name="Tice H."/>
            <person name="Bruce D."/>
            <person name="Goodwin L."/>
            <person name="Pitluck S."/>
            <person name="Chertkov O."/>
            <person name="Larimer F.W."/>
            <person name="Land M.L."/>
            <person name="Hauser L."/>
            <person name="Brettin T.S."/>
            <person name="Detter J.C."/>
            <person name="Han S."/>
            <person name="de Vos W.M."/>
            <person name="Janssen P.H."/>
            <person name="Smidt H."/>
        </authorList>
    </citation>
    <scope>NUCLEOTIDE SEQUENCE [LARGE SCALE GENOMIC DNA]</scope>
    <source>
        <strain evidence="2 3">Ellin514</strain>
    </source>
</reference>
<keyword evidence="3" id="KW-1185">Reference proteome</keyword>
<name>B9XH87_PEDPL</name>
<evidence type="ECO:0000256" key="1">
    <source>
        <dbReference type="SAM" id="SignalP"/>
    </source>
</evidence>
<organism evidence="2 3">
    <name type="scientific">Pedosphaera parvula (strain Ellin514)</name>
    <dbReference type="NCBI Taxonomy" id="320771"/>
    <lineage>
        <taxon>Bacteria</taxon>
        <taxon>Pseudomonadati</taxon>
        <taxon>Verrucomicrobiota</taxon>
        <taxon>Pedosphaerae</taxon>
        <taxon>Pedosphaerales</taxon>
        <taxon>Pedosphaeraceae</taxon>
        <taxon>Pedosphaera</taxon>
    </lineage>
</organism>